<keyword evidence="3" id="KW-0862">Zinc</keyword>
<evidence type="ECO:0000256" key="4">
    <source>
        <dbReference type="ARBA" id="ARBA00023125"/>
    </source>
</evidence>
<evidence type="ECO:0000256" key="1">
    <source>
        <dbReference type="ARBA" id="ARBA00022723"/>
    </source>
</evidence>
<dbReference type="GO" id="GO:0003677">
    <property type="term" value="F:DNA binding"/>
    <property type="evidence" value="ECO:0007669"/>
    <property type="project" value="UniProtKB-UniRule"/>
</dbReference>
<dbReference type="PANTHER" id="PTHR46927">
    <property type="entry name" value="AGAP005574-PA"/>
    <property type="match status" value="1"/>
</dbReference>
<evidence type="ECO:0000256" key="3">
    <source>
        <dbReference type="ARBA" id="ARBA00022833"/>
    </source>
</evidence>
<dbReference type="AlphaFoldDB" id="A0A9N9MLS0"/>
<keyword evidence="2 5" id="KW-0863">Zinc-finger</keyword>
<dbReference type="InterPro" id="IPR052224">
    <property type="entry name" value="THAP_domain_protein"/>
</dbReference>
<evidence type="ECO:0000256" key="2">
    <source>
        <dbReference type="ARBA" id="ARBA00022771"/>
    </source>
</evidence>
<protein>
    <recommendedName>
        <fullName evidence="6">THAP-type domain-containing protein</fullName>
    </recommendedName>
</protein>
<dbReference type="Pfam" id="PF05485">
    <property type="entry name" value="THAP"/>
    <property type="match status" value="1"/>
</dbReference>
<dbReference type="GO" id="GO:0008270">
    <property type="term" value="F:zinc ion binding"/>
    <property type="evidence" value="ECO:0007669"/>
    <property type="project" value="UniProtKB-KW"/>
</dbReference>
<dbReference type="EMBL" id="OU892279">
    <property type="protein sequence ID" value="CAG9765672.1"/>
    <property type="molecule type" value="Genomic_DNA"/>
</dbReference>
<name>A0A9N9MLS0_9CUCU</name>
<keyword evidence="1" id="KW-0479">Metal-binding</keyword>
<evidence type="ECO:0000256" key="5">
    <source>
        <dbReference type="PROSITE-ProRule" id="PRU00309"/>
    </source>
</evidence>
<dbReference type="SMART" id="SM00980">
    <property type="entry name" value="THAP"/>
    <property type="match status" value="1"/>
</dbReference>
<evidence type="ECO:0000313" key="7">
    <source>
        <dbReference type="EMBL" id="CAG9765672.1"/>
    </source>
</evidence>
<evidence type="ECO:0000259" key="6">
    <source>
        <dbReference type="PROSITE" id="PS50950"/>
    </source>
</evidence>
<dbReference type="SUPFAM" id="SSF57716">
    <property type="entry name" value="Glucocorticoid receptor-like (DNA-binding domain)"/>
    <property type="match status" value="1"/>
</dbReference>
<sequence length="329" mass="36929">MPKLLFLTKRKCLPCVVPNCPSLWKGPGGKRTDIKFFSFPGPRRSKVWLKACNREDLLDLATCELNNRFKICELHFAAKHFSLSRYGGKSLSVVAVPTIFPRITNPPIKVKTECGIQQIPNRTVQNIDYTTPTLRMTSQAVPKQHAPIQVFKVDIKGQNSVLTPVNVGLEDIKQMTPIPGPFATTTSLFRLQEFARTFYSEQNNFPNDDIKMNELKSSSSHITEKATVQTKGPVLEQPNRVPPGIHQGCVNELFTPPNPPLDQKTPNGASISINTFISKSILRKHILDRKKATQIPGFSQSETLRKLHKIKSLQRQVVVKVTKSLEVKV</sequence>
<keyword evidence="8" id="KW-1185">Reference proteome</keyword>
<dbReference type="OrthoDB" id="6782094at2759"/>
<accession>A0A9N9MLS0</accession>
<gene>
    <name evidence="7" type="ORF">CEUTPL_LOCUS6277</name>
</gene>
<dbReference type="InterPro" id="IPR006612">
    <property type="entry name" value="THAP_Znf"/>
</dbReference>
<dbReference type="PROSITE" id="PS50950">
    <property type="entry name" value="ZF_THAP"/>
    <property type="match status" value="1"/>
</dbReference>
<evidence type="ECO:0000313" key="8">
    <source>
        <dbReference type="Proteomes" id="UP001152799"/>
    </source>
</evidence>
<dbReference type="Proteomes" id="UP001152799">
    <property type="component" value="Chromosome 3"/>
</dbReference>
<keyword evidence="4 5" id="KW-0238">DNA-binding</keyword>
<reference evidence="7" key="1">
    <citation type="submission" date="2022-01" db="EMBL/GenBank/DDBJ databases">
        <authorList>
            <person name="King R."/>
        </authorList>
    </citation>
    <scope>NUCLEOTIDE SEQUENCE</scope>
</reference>
<feature type="domain" description="THAP-type" evidence="6">
    <location>
        <begin position="13"/>
        <end position="100"/>
    </location>
</feature>
<proteinExistence type="predicted"/>
<dbReference type="PANTHER" id="PTHR46927:SF3">
    <property type="entry name" value="THAP-TYPE DOMAIN-CONTAINING PROTEIN"/>
    <property type="match status" value="1"/>
</dbReference>
<organism evidence="7 8">
    <name type="scientific">Ceutorhynchus assimilis</name>
    <name type="common">cabbage seed weevil</name>
    <dbReference type="NCBI Taxonomy" id="467358"/>
    <lineage>
        <taxon>Eukaryota</taxon>
        <taxon>Metazoa</taxon>
        <taxon>Ecdysozoa</taxon>
        <taxon>Arthropoda</taxon>
        <taxon>Hexapoda</taxon>
        <taxon>Insecta</taxon>
        <taxon>Pterygota</taxon>
        <taxon>Neoptera</taxon>
        <taxon>Endopterygota</taxon>
        <taxon>Coleoptera</taxon>
        <taxon>Polyphaga</taxon>
        <taxon>Cucujiformia</taxon>
        <taxon>Curculionidae</taxon>
        <taxon>Ceutorhynchinae</taxon>
        <taxon>Ceutorhynchus</taxon>
    </lineage>
</organism>